<organism evidence="2 3">
    <name type="scientific">Azospirillum brasilense</name>
    <dbReference type="NCBI Taxonomy" id="192"/>
    <lineage>
        <taxon>Bacteria</taxon>
        <taxon>Pseudomonadati</taxon>
        <taxon>Pseudomonadota</taxon>
        <taxon>Alphaproteobacteria</taxon>
        <taxon>Rhodospirillales</taxon>
        <taxon>Azospirillaceae</taxon>
        <taxon>Azospirillum</taxon>
    </lineage>
</organism>
<proteinExistence type="predicted"/>
<feature type="region of interest" description="Disordered" evidence="1">
    <location>
        <begin position="112"/>
        <end position="137"/>
    </location>
</feature>
<evidence type="ECO:0000313" key="3">
    <source>
        <dbReference type="Proteomes" id="UP001277471"/>
    </source>
</evidence>
<dbReference type="RefSeq" id="WP_035681347.1">
    <property type="nucleotide sequence ID" value="NZ_CP032342.1"/>
</dbReference>
<dbReference type="GeneID" id="56447860"/>
<name>A0ABU4NX03_AZOBR</name>
<gene>
    <name evidence="2" type="ORF">SIM66_00750</name>
</gene>
<keyword evidence="3" id="KW-1185">Reference proteome</keyword>
<sequence>MSKPRTMAGRKMVSLPPELWQAIDDFRFENRFRSEAEAIRFIVERGLKGDKTIDRLEEDIATLRAVAREWAAKAGADQKVIDAINSDDPGAASSDPWLRKMKVTNDVDAAYLRRVQEASKPTDPHRPIQPTPKRPKK</sequence>
<protein>
    <recommendedName>
        <fullName evidence="4">CopG family transcriptional regulator</fullName>
    </recommendedName>
</protein>
<evidence type="ECO:0008006" key="4">
    <source>
        <dbReference type="Google" id="ProtNLM"/>
    </source>
</evidence>
<feature type="compositionally biased region" description="Pro residues" evidence="1">
    <location>
        <begin position="127"/>
        <end position="137"/>
    </location>
</feature>
<evidence type="ECO:0000256" key="1">
    <source>
        <dbReference type="SAM" id="MobiDB-lite"/>
    </source>
</evidence>
<evidence type="ECO:0000313" key="2">
    <source>
        <dbReference type="EMBL" id="MDX5949738.1"/>
    </source>
</evidence>
<dbReference type="Proteomes" id="UP001277471">
    <property type="component" value="Unassembled WGS sequence"/>
</dbReference>
<reference evidence="2 3" key="1">
    <citation type="submission" date="2023-11" db="EMBL/GenBank/DDBJ databases">
        <title>MicrobeMod: A computational toolkit for identifying prokaryotic methylation and restriction-modification with nanopore sequencing.</title>
        <authorList>
            <person name="Crits-Christoph A."/>
            <person name="Kang S.C."/>
            <person name="Lee H."/>
            <person name="Ostrov N."/>
        </authorList>
    </citation>
    <scope>NUCLEOTIDE SEQUENCE [LARGE SCALE GENOMIC DNA]</scope>
    <source>
        <strain evidence="2 3">ATCC 29145</strain>
    </source>
</reference>
<accession>A0ABU4NX03</accession>
<feature type="compositionally biased region" description="Basic and acidic residues" evidence="1">
    <location>
        <begin position="114"/>
        <end position="126"/>
    </location>
</feature>
<comment type="caution">
    <text evidence="2">The sequence shown here is derived from an EMBL/GenBank/DDBJ whole genome shotgun (WGS) entry which is preliminary data.</text>
</comment>
<dbReference type="EMBL" id="JAWXYC010000001">
    <property type="protein sequence ID" value="MDX5949738.1"/>
    <property type="molecule type" value="Genomic_DNA"/>
</dbReference>